<sequence>MKPYLELLRNVKTNALRKSDRTGVGTISIFGTQTRYDLRDGFPLLTTKKMAWKAIVHELLWFLSGDTNIKYLVRNNVNIWNEWPYENYKKSKDFGGETFEEFVQKIKENDFFADKYGNLGPVYGKQWRDFNGVDQITELINEIKVKPFSRRLIVSAWNPSEVKDMALPPCHAFFQFYVNENKELSLQLYQRSADLFLGVPFNIASYSLLLMMIAQVCDLKVGEFVHTIGDAHIYLNHFEQVDTQLSREPLELPIVKLNPNIKNIFDFKFEDIELVNYKSYEKIKGKVAV</sequence>
<dbReference type="PROSITE" id="PS00091">
    <property type="entry name" value="THYMIDYLATE_SYNTHASE"/>
    <property type="match status" value="1"/>
</dbReference>
<feature type="binding site" evidence="7">
    <location>
        <begin position="150"/>
        <end position="151"/>
    </location>
    <ligand>
        <name>dUMP</name>
        <dbReference type="ChEBI" id="CHEBI:246422"/>
        <note>ligand shared between dimeric partners</note>
    </ligand>
</feature>
<comment type="caution">
    <text evidence="10">The sequence shown here is derived from an EMBL/GenBank/DDBJ whole genome shotgun (WGS) entry which is preliminary data.</text>
</comment>
<feature type="binding site" evidence="7">
    <location>
        <position position="194"/>
    </location>
    <ligand>
        <name>(6R)-5,10-methylene-5,6,7,8-tetrahydrofolate</name>
        <dbReference type="ChEBI" id="CHEBI:15636"/>
    </ligand>
</feature>
<dbReference type="CDD" id="cd00351">
    <property type="entry name" value="TS_Pyrimidine_HMase"/>
    <property type="match status" value="1"/>
</dbReference>
<dbReference type="EMBL" id="JABZFG010000005">
    <property type="protein sequence ID" value="MBW0602673.1"/>
    <property type="molecule type" value="Genomic_DNA"/>
</dbReference>
<evidence type="ECO:0000256" key="1">
    <source>
        <dbReference type="ARBA" id="ARBA00004992"/>
    </source>
</evidence>
<dbReference type="InterPro" id="IPR045097">
    <property type="entry name" value="Thymidate_synth/dCMP_Mease"/>
</dbReference>
<dbReference type="NCBIfam" id="TIGR03284">
    <property type="entry name" value="thym_sym"/>
    <property type="match status" value="1"/>
</dbReference>
<dbReference type="Pfam" id="PF00303">
    <property type="entry name" value="Thymidylat_synt"/>
    <property type="match status" value="1"/>
</dbReference>
<feature type="binding site" description="in other chain" evidence="7">
    <location>
        <position position="21"/>
    </location>
    <ligand>
        <name>dUMP</name>
        <dbReference type="ChEBI" id="CHEBI:246422"/>
        <note>ligand shared between dimeric partners</note>
    </ligand>
</feature>
<evidence type="ECO:0000256" key="8">
    <source>
        <dbReference type="PROSITE-ProRule" id="PRU10016"/>
    </source>
</evidence>
<accession>A0A9Q3L850</accession>
<feature type="binding site" description="in other chain" evidence="7">
    <location>
        <begin position="191"/>
        <end position="194"/>
    </location>
    <ligand>
        <name>dUMP</name>
        <dbReference type="ChEBI" id="CHEBI:246422"/>
        <note>ligand shared between dimeric partners</note>
    </ligand>
</feature>
<dbReference type="PANTHER" id="PTHR11548:SF9">
    <property type="entry name" value="THYMIDYLATE SYNTHASE"/>
    <property type="match status" value="1"/>
</dbReference>
<comment type="similarity">
    <text evidence="7">Belongs to the thymidylate synthase family. Bacterial-type ThyA subfamily.</text>
</comment>
<protein>
    <recommendedName>
        <fullName evidence="2 7">Thymidylate synthase</fullName>
        <shortName evidence="7">TS</shortName>
        <shortName evidence="7">TSase</shortName>
        <ecNumber evidence="2 7">2.1.1.45</ecNumber>
    </recommendedName>
</protein>
<evidence type="ECO:0000256" key="5">
    <source>
        <dbReference type="ARBA" id="ARBA00022679"/>
    </source>
</evidence>
<dbReference type="InterPro" id="IPR023451">
    <property type="entry name" value="Thymidate_synth/dCMP_Mease_dom"/>
</dbReference>
<dbReference type="EC" id="2.1.1.45" evidence="2 7"/>
<evidence type="ECO:0000256" key="4">
    <source>
        <dbReference type="ARBA" id="ARBA00022603"/>
    </source>
</evidence>
<evidence type="ECO:0000256" key="6">
    <source>
        <dbReference type="ARBA" id="ARBA00022727"/>
    </source>
</evidence>
<comment type="catalytic activity">
    <reaction evidence="7">
        <text>dUMP + (6R)-5,10-methylene-5,6,7,8-tetrahydrofolate = 7,8-dihydrofolate + dTMP</text>
        <dbReference type="Rhea" id="RHEA:12104"/>
        <dbReference type="ChEBI" id="CHEBI:15636"/>
        <dbReference type="ChEBI" id="CHEBI:57451"/>
        <dbReference type="ChEBI" id="CHEBI:63528"/>
        <dbReference type="ChEBI" id="CHEBI:246422"/>
        <dbReference type="EC" id="2.1.1.45"/>
    </reaction>
</comment>
<keyword evidence="6 7" id="KW-0545">Nucleotide biosynthesis</keyword>
<feature type="binding site" evidence="7">
    <location>
        <position position="288"/>
    </location>
    <ligand>
        <name>(6R)-5,10-methylene-5,6,7,8-tetrahydrofolate</name>
        <dbReference type="ChEBI" id="CHEBI:15636"/>
    </ligand>
</feature>
<dbReference type="RefSeq" id="WP_218675415.1">
    <property type="nucleotide sequence ID" value="NZ_JABZFG010000005.1"/>
</dbReference>
<comment type="subunit">
    <text evidence="7">Homodimer.</text>
</comment>
<dbReference type="NCBIfam" id="NF002496">
    <property type="entry name" value="PRK01827.1-2"/>
    <property type="match status" value="1"/>
</dbReference>
<evidence type="ECO:0000256" key="2">
    <source>
        <dbReference type="ARBA" id="ARBA00011947"/>
    </source>
</evidence>
<dbReference type="InterPro" id="IPR020940">
    <property type="entry name" value="Thymidylate_synthase_AS"/>
</dbReference>
<dbReference type="InterPro" id="IPR000398">
    <property type="entry name" value="Thymidylate_synthase"/>
</dbReference>
<comment type="caution">
    <text evidence="7">Lacks conserved residue(s) required for the propagation of feature annotation.</text>
</comment>
<feature type="active site" evidence="8">
    <location>
        <position position="170"/>
    </location>
</feature>
<comment type="subcellular location">
    <subcellularLocation>
        <location evidence="7">Cytoplasm</location>
    </subcellularLocation>
</comment>
<feature type="active site" description="Nucleophile" evidence="7">
    <location>
        <position position="170"/>
    </location>
</feature>
<evidence type="ECO:0000256" key="7">
    <source>
        <dbReference type="HAMAP-Rule" id="MF_00008"/>
    </source>
</evidence>
<dbReference type="HAMAP" id="MF_00008">
    <property type="entry name" value="Thymidy_synth_bact"/>
    <property type="match status" value="1"/>
</dbReference>
<keyword evidence="3 7" id="KW-0963">Cytoplasm</keyword>
<dbReference type="FunFam" id="3.30.572.10:FF:000007">
    <property type="entry name" value="thymidylate synthase isoform X2"/>
    <property type="match status" value="1"/>
</dbReference>
<dbReference type="GO" id="GO:0004799">
    <property type="term" value="F:thymidylate synthase activity"/>
    <property type="evidence" value="ECO:0007669"/>
    <property type="project" value="UniProtKB-UniRule"/>
</dbReference>
<dbReference type="GO" id="GO:0006235">
    <property type="term" value="P:dTTP biosynthetic process"/>
    <property type="evidence" value="ECO:0007669"/>
    <property type="project" value="UniProtKB-UniRule"/>
</dbReference>
<evidence type="ECO:0000313" key="10">
    <source>
        <dbReference type="EMBL" id="MBW0602673.1"/>
    </source>
</evidence>
<dbReference type="GO" id="GO:0006231">
    <property type="term" value="P:dTMP biosynthetic process"/>
    <property type="evidence" value="ECO:0007669"/>
    <property type="project" value="UniProtKB-UniRule"/>
</dbReference>
<evidence type="ECO:0000313" key="11">
    <source>
        <dbReference type="Proteomes" id="UP000746160"/>
    </source>
</evidence>
<dbReference type="GO" id="GO:0006575">
    <property type="term" value="P:modified amino acid metabolic process"/>
    <property type="evidence" value="ECO:0007669"/>
    <property type="project" value="UniProtKB-ARBA"/>
</dbReference>
<feature type="binding site" description="in other chain" evidence="7">
    <location>
        <position position="202"/>
    </location>
    <ligand>
        <name>dUMP</name>
        <dbReference type="ChEBI" id="CHEBI:246422"/>
        <note>ligand shared between dimeric partners</note>
    </ligand>
</feature>
<evidence type="ECO:0000259" key="9">
    <source>
        <dbReference type="Pfam" id="PF00303"/>
    </source>
</evidence>
<gene>
    <name evidence="7" type="primary">thyA</name>
    <name evidence="10" type="ORF">MADP07_00396</name>
</gene>
<evidence type="ECO:0000256" key="3">
    <source>
        <dbReference type="ARBA" id="ARBA00022490"/>
    </source>
</evidence>
<dbReference type="GO" id="GO:0032259">
    <property type="term" value="P:methylation"/>
    <property type="evidence" value="ECO:0007669"/>
    <property type="project" value="UniProtKB-KW"/>
</dbReference>
<dbReference type="Proteomes" id="UP000746160">
    <property type="component" value="Unassembled WGS sequence"/>
</dbReference>
<dbReference type="AlphaFoldDB" id="A0A9Q3L850"/>
<dbReference type="GO" id="GO:0005829">
    <property type="term" value="C:cytosol"/>
    <property type="evidence" value="ECO:0007669"/>
    <property type="project" value="TreeGrafter"/>
</dbReference>
<comment type="function">
    <text evidence="7">Catalyzes the reductive methylation of 2'-deoxyuridine-5'-monophosphate (dUMP) to 2'-deoxythymidine-5'-monophosphate (dTMP) while utilizing 5,10-methylenetetrahydrofolate (mTHF) as the methyl donor and reductant in the reaction, yielding dihydrofolate (DHF) as a by-product. This enzymatic reaction provides an intracellular de novo source of dTMP, an essential precursor for DNA biosynthesis.</text>
</comment>
<reference evidence="10" key="1">
    <citation type="journal article" date="2021" name="Genes Genomics">
        <title>Comparative genomic analysis of Mycoplasma anatis strains.</title>
        <authorList>
            <person name="Zhou Q."/>
            <person name="Mai K."/>
            <person name="Yang D."/>
            <person name="Liu J."/>
            <person name="Yan Z."/>
            <person name="Luo C."/>
            <person name="Tan Y."/>
            <person name="Cao S."/>
            <person name="Zhou Q."/>
            <person name="Chen L."/>
            <person name="Chen F."/>
        </authorList>
    </citation>
    <scope>NUCLEOTIDE SEQUENCE</scope>
    <source>
        <strain evidence="10">DP07</strain>
    </source>
</reference>
<feature type="binding site" description="in other chain" evidence="7">
    <location>
        <begin position="232"/>
        <end position="234"/>
    </location>
    <ligand>
        <name>dUMP</name>
        <dbReference type="ChEBI" id="CHEBI:246422"/>
        <note>ligand shared between dimeric partners</note>
    </ligand>
</feature>
<name>A0A9Q3L850_9BACT</name>
<keyword evidence="5 7" id="KW-0808">Transferase</keyword>
<keyword evidence="4 7" id="KW-0489">Methyltransferase</keyword>
<comment type="pathway">
    <text evidence="1 7">Pyrimidine metabolism; dTTP biosynthesis.</text>
</comment>
<dbReference type="PANTHER" id="PTHR11548">
    <property type="entry name" value="THYMIDYLATE SYNTHASE 1"/>
    <property type="match status" value="1"/>
</dbReference>
<organism evidence="10 11">
    <name type="scientific">Mycoplasmopsis anatis</name>
    <dbReference type="NCBI Taxonomy" id="171279"/>
    <lineage>
        <taxon>Bacteria</taxon>
        <taxon>Bacillati</taxon>
        <taxon>Mycoplasmatota</taxon>
        <taxon>Mycoplasmoidales</taxon>
        <taxon>Metamycoplasmataceae</taxon>
        <taxon>Mycoplasmopsis</taxon>
    </lineage>
</organism>
<proteinExistence type="inferred from homology"/>
<feature type="domain" description="Thymidylate synthase/dCMP hydroxymethylase" evidence="9">
    <location>
        <begin position="3"/>
        <end position="289"/>
    </location>
</feature>